<dbReference type="PANTHER" id="PTHR42985:SF40">
    <property type="entry name" value="LD47995P-RELATED"/>
    <property type="match status" value="1"/>
</dbReference>
<keyword evidence="9 12" id="KW-0472">Membrane</keyword>
<feature type="transmembrane region" description="Helical" evidence="12">
    <location>
        <begin position="45"/>
        <end position="64"/>
    </location>
</feature>
<dbReference type="PANTHER" id="PTHR42985">
    <property type="entry name" value="SODIUM-COUPLED MONOCARBOXYLATE TRANSPORTER"/>
    <property type="match status" value="1"/>
</dbReference>
<evidence type="ECO:0000256" key="11">
    <source>
        <dbReference type="RuleBase" id="RU362091"/>
    </source>
</evidence>
<dbReference type="NCBIfam" id="TIGR00813">
    <property type="entry name" value="sss"/>
    <property type="match status" value="1"/>
</dbReference>
<dbReference type="InterPro" id="IPR038377">
    <property type="entry name" value="Na/Glc_symporter_sf"/>
</dbReference>
<keyword evidence="7" id="KW-0915">Sodium</keyword>
<dbReference type="Proteomes" id="UP000316199">
    <property type="component" value="Unassembled WGS sequence"/>
</dbReference>
<feature type="transmembrane region" description="Helical" evidence="12">
    <location>
        <begin position="241"/>
        <end position="258"/>
    </location>
</feature>
<dbReference type="GO" id="GO:0005886">
    <property type="term" value="C:plasma membrane"/>
    <property type="evidence" value="ECO:0007669"/>
    <property type="project" value="UniProtKB-SubCell"/>
</dbReference>
<comment type="caution">
    <text evidence="13">The sequence shown here is derived from an EMBL/GenBank/DDBJ whole genome shotgun (WGS) entry which is preliminary data.</text>
</comment>
<keyword evidence="10" id="KW-0739">Sodium transport</keyword>
<evidence type="ECO:0000256" key="4">
    <source>
        <dbReference type="ARBA" id="ARBA00022475"/>
    </source>
</evidence>
<dbReference type="CDD" id="cd11495">
    <property type="entry name" value="SLC5sbd_NIS-like_u3"/>
    <property type="match status" value="1"/>
</dbReference>
<feature type="transmembrane region" description="Helical" evidence="12">
    <location>
        <begin position="147"/>
        <end position="169"/>
    </location>
</feature>
<feature type="transmembrane region" description="Helical" evidence="12">
    <location>
        <begin position="446"/>
        <end position="463"/>
    </location>
</feature>
<comment type="similarity">
    <text evidence="2 11">Belongs to the sodium:solute symporter (SSF) (TC 2.A.21) family.</text>
</comment>
<keyword evidence="8" id="KW-0406">Ion transport</keyword>
<evidence type="ECO:0000256" key="1">
    <source>
        <dbReference type="ARBA" id="ARBA00004651"/>
    </source>
</evidence>
<accession>A0A520S4P9</accession>
<keyword evidence="6 12" id="KW-1133">Transmembrane helix</keyword>
<organism evidence="13 14">
    <name type="scientific">OM182 bacterium</name>
    <dbReference type="NCBI Taxonomy" id="2510334"/>
    <lineage>
        <taxon>Bacteria</taxon>
        <taxon>Pseudomonadati</taxon>
        <taxon>Pseudomonadota</taxon>
        <taxon>Gammaproteobacteria</taxon>
        <taxon>OMG group</taxon>
        <taxon>OM182 clade</taxon>
    </lineage>
</organism>
<evidence type="ECO:0000256" key="6">
    <source>
        <dbReference type="ARBA" id="ARBA00022989"/>
    </source>
</evidence>
<evidence type="ECO:0000256" key="12">
    <source>
        <dbReference type="SAM" id="Phobius"/>
    </source>
</evidence>
<evidence type="ECO:0000313" key="13">
    <source>
        <dbReference type="EMBL" id="RZO77462.1"/>
    </source>
</evidence>
<sequence>MTLSFVDSIVIFTYFFALLLMGAFFATKNNSTEEYFVGSRRFKGWILGISLVGTSISSITFLAYPGDAFKTAWLRFLPNLMLPIAVLVAAYFFLPKLRSGKSTTAYEFLETRFGSSIRIYGAGSFIVAQIVRLSLILYLVALVLQQIIGLSLYECITLAGIAVALYTVLGGINAVIWTDVIQTIVLLFGGLACVILISDALPGGFAQIIEVGNNHGKLAFSELRDGQLTQVSLLPNLTEKTITMMLLIGLISWLTEYSSNQNTVQRFNAARSASEARKAMYICAAISLPAWAFFMFLGTALYVFFDSFPAIPATEILEGTRKAEEILPYYVIHYLPEGITGLVLAAVLAAAMSSLDSSINSISTVATSDIYRRFISKHALDSHYLRVARLLGLVIGVLMIVGAIILSKAQTKTIQDTAMILTSLLAGGLLSIYAIGFFSHRGDHRHIMFGIFATMVFTAWTVLSSRSLLPEFFSYPFDLYYTGLIGNIVMFVVVYGISLTFPLKNSP</sequence>
<feature type="transmembrane region" description="Helical" evidence="12">
    <location>
        <begin position="483"/>
        <end position="503"/>
    </location>
</feature>
<feature type="transmembrane region" description="Helical" evidence="12">
    <location>
        <begin position="119"/>
        <end position="141"/>
    </location>
</feature>
<evidence type="ECO:0000256" key="7">
    <source>
        <dbReference type="ARBA" id="ARBA00023053"/>
    </source>
</evidence>
<dbReference type="AlphaFoldDB" id="A0A520S4P9"/>
<dbReference type="PROSITE" id="PS50283">
    <property type="entry name" value="NA_SOLUT_SYMP_3"/>
    <property type="match status" value="1"/>
</dbReference>
<dbReference type="GO" id="GO:0015293">
    <property type="term" value="F:symporter activity"/>
    <property type="evidence" value="ECO:0007669"/>
    <property type="project" value="TreeGrafter"/>
</dbReference>
<gene>
    <name evidence="13" type="ORF">EVA68_01010</name>
</gene>
<dbReference type="GO" id="GO:0006814">
    <property type="term" value="P:sodium ion transport"/>
    <property type="evidence" value="ECO:0007669"/>
    <property type="project" value="UniProtKB-KW"/>
</dbReference>
<feature type="transmembrane region" description="Helical" evidence="12">
    <location>
        <begin position="339"/>
        <end position="366"/>
    </location>
</feature>
<feature type="transmembrane region" description="Helical" evidence="12">
    <location>
        <begin position="6"/>
        <end position="25"/>
    </location>
</feature>
<feature type="transmembrane region" description="Helical" evidence="12">
    <location>
        <begin position="76"/>
        <end position="94"/>
    </location>
</feature>
<name>A0A520S4P9_9GAMM</name>
<keyword evidence="4" id="KW-1003">Cell membrane</keyword>
<evidence type="ECO:0000256" key="8">
    <source>
        <dbReference type="ARBA" id="ARBA00023065"/>
    </source>
</evidence>
<evidence type="ECO:0000256" key="3">
    <source>
        <dbReference type="ARBA" id="ARBA00022448"/>
    </source>
</evidence>
<evidence type="ECO:0000256" key="9">
    <source>
        <dbReference type="ARBA" id="ARBA00023136"/>
    </source>
</evidence>
<feature type="transmembrane region" description="Helical" evidence="12">
    <location>
        <begin position="418"/>
        <end position="439"/>
    </location>
</feature>
<dbReference type="EMBL" id="SHAG01000002">
    <property type="protein sequence ID" value="RZO77462.1"/>
    <property type="molecule type" value="Genomic_DNA"/>
</dbReference>
<protein>
    <submittedName>
        <fullName evidence="13">Sodium:solute symporter</fullName>
    </submittedName>
</protein>
<feature type="transmembrane region" description="Helical" evidence="12">
    <location>
        <begin position="387"/>
        <end position="406"/>
    </location>
</feature>
<comment type="subcellular location">
    <subcellularLocation>
        <location evidence="1">Cell membrane</location>
        <topology evidence="1">Multi-pass membrane protein</topology>
    </subcellularLocation>
</comment>
<dbReference type="InterPro" id="IPR051163">
    <property type="entry name" value="Sodium:Solute_Symporter_SSF"/>
</dbReference>
<dbReference type="InterPro" id="IPR001734">
    <property type="entry name" value="Na/solute_symporter"/>
</dbReference>
<dbReference type="Pfam" id="PF00474">
    <property type="entry name" value="SSF"/>
    <property type="match status" value="1"/>
</dbReference>
<feature type="transmembrane region" description="Helical" evidence="12">
    <location>
        <begin position="176"/>
        <end position="197"/>
    </location>
</feature>
<keyword evidence="3" id="KW-0813">Transport</keyword>
<evidence type="ECO:0000313" key="14">
    <source>
        <dbReference type="Proteomes" id="UP000316199"/>
    </source>
</evidence>
<dbReference type="Gene3D" id="1.20.1730.10">
    <property type="entry name" value="Sodium/glucose cotransporter"/>
    <property type="match status" value="1"/>
</dbReference>
<proteinExistence type="inferred from homology"/>
<keyword evidence="5 12" id="KW-0812">Transmembrane</keyword>
<reference evidence="13 14" key="1">
    <citation type="submission" date="2019-02" db="EMBL/GenBank/DDBJ databases">
        <title>Prokaryotic population dynamics and viral predation in marine succession experiment using metagenomics: the confinement effect.</title>
        <authorList>
            <person name="Haro-Moreno J.M."/>
            <person name="Rodriguez-Valera F."/>
            <person name="Lopez-Perez M."/>
        </authorList>
    </citation>
    <scope>NUCLEOTIDE SEQUENCE [LARGE SCALE GENOMIC DNA]</scope>
    <source>
        <strain evidence="13">MED-G157</strain>
    </source>
</reference>
<evidence type="ECO:0000256" key="2">
    <source>
        <dbReference type="ARBA" id="ARBA00006434"/>
    </source>
</evidence>
<feature type="transmembrane region" description="Helical" evidence="12">
    <location>
        <begin position="279"/>
        <end position="305"/>
    </location>
</feature>
<evidence type="ECO:0000256" key="10">
    <source>
        <dbReference type="ARBA" id="ARBA00023201"/>
    </source>
</evidence>
<evidence type="ECO:0000256" key="5">
    <source>
        <dbReference type="ARBA" id="ARBA00022692"/>
    </source>
</evidence>